<accession>A0A914EQS1</accession>
<dbReference type="WBParaSite" id="ACRNAN_scaffold9492.g20387.t2">
    <property type="protein sequence ID" value="ACRNAN_scaffold9492.g20387.t2"/>
    <property type="gene ID" value="ACRNAN_scaffold9492.g20387"/>
</dbReference>
<proteinExistence type="predicted"/>
<protein>
    <submittedName>
        <fullName evidence="2">2'-5' RNA ligase</fullName>
    </submittedName>
</protein>
<evidence type="ECO:0000313" key="2">
    <source>
        <dbReference type="WBParaSite" id="ACRNAN_scaffold9492.g20387.t2"/>
    </source>
</evidence>
<sequence length="180" mass="21302">MFAGENIFQDDNNVSNIVHPCIRMLKWQNTPNYWGPYYGSTVTIQSVSLELIEKLESNMDKIKNRFPSITEFQAHLTMPSMGAFRTPEFKTHNELIKELQEFTQIQPSIKFKLRNSYFDLIIYVEKVKVEEKLDKEKLKKLELLSPEIIIRCSNLTGMYIGKERKYTCYDLIIKYERSNQ</sequence>
<organism evidence="1 2">
    <name type="scientific">Acrobeloides nanus</name>
    <dbReference type="NCBI Taxonomy" id="290746"/>
    <lineage>
        <taxon>Eukaryota</taxon>
        <taxon>Metazoa</taxon>
        <taxon>Ecdysozoa</taxon>
        <taxon>Nematoda</taxon>
        <taxon>Chromadorea</taxon>
        <taxon>Rhabditida</taxon>
        <taxon>Tylenchina</taxon>
        <taxon>Cephalobomorpha</taxon>
        <taxon>Cephaloboidea</taxon>
        <taxon>Cephalobidae</taxon>
        <taxon>Acrobeloides</taxon>
    </lineage>
</organism>
<dbReference type="AlphaFoldDB" id="A0A914EQS1"/>
<name>A0A914EQS1_9BILA</name>
<keyword evidence="1" id="KW-1185">Reference proteome</keyword>
<evidence type="ECO:0000313" key="1">
    <source>
        <dbReference type="Proteomes" id="UP000887540"/>
    </source>
</evidence>
<reference evidence="2" key="1">
    <citation type="submission" date="2022-11" db="UniProtKB">
        <authorList>
            <consortium name="WormBaseParasite"/>
        </authorList>
    </citation>
    <scope>IDENTIFICATION</scope>
</reference>
<dbReference type="Proteomes" id="UP000887540">
    <property type="component" value="Unplaced"/>
</dbReference>